<dbReference type="Gene3D" id="3.40.50.2000">
    <property type="entry name" value="Glycogen Phosphorylase B"/>
    <property type="match status" value="2"/>
</dbReference>
<dbReference type="GO" id="GO:0022857">
    <property type="term" value="F:transmembrane transporter activity"/>
    <property type="evidence" value="ECO:0007669"/>
    <property type="project" value="TreeGrafter"/>
</dbReference>
<keyword evidence="6" id="KW-0808">Transferase</keyword>
<gene>
    <name evidence="6" type="ORF">H9784_07555</name>
</gene>
<keyword evidence="1" id="KW-0813">Transport</keyword>
<feature type="domain" description="ABC transporter" evidence="5">
    <location>
        <begin position="5"/>
        <end position="241"/>
    </location>
</feature>
<protein>
    <submittedName>
        <fullName evidence="6">Glycosyltransferase</fullName>
        <ecNumber evidence="6">2.4.-.-</ecNumber>
    </submittedName>
</protein>
<dbReference type="SUPFAM" id="SSF53756">
    <property type="entry name" value="UDP-Glycosyltransferase/glycogen phosphorylase"/>
    <property type="match status" value="1"/>
</dbReference>
<comment type="caution">
    <text evidence="6">The sequence shown here is derived from an EMBL/GenBank/DDBJ whole genome shotgun (WGS) entry which is preliminary data.</text>
</comment>
<dbReference type="GO" id="GO:0005524">
    <property type="term" value="F:ATP binding"/>
    <property type="evidence" value="ECO:0007669"/>
    <property type="project" value="UniProtKB-KW"/>
</dbReference>
<dbReference type="GO" id="GO:0016887">
    <property type="term" value="F:ATP hydrolysis activity"/>
    <property type="evidence" value="ECO:0007669"/>
    <property type="project" value="InterPro"/>
</dbReference>
<dbReference type="PANTHER" id="PTHR24220">
    <property type="entry name" value="IMPORT ATP-BINDING PROTEIN"/>
    <property type="match status" value="1"/>
</dbReference>
<evidence type="ECO:0000313" key="7">
    <source>
        <dbReference type="Proteomes" id="UP000823821"/>
    </source>
</evidence>
<feature type="region of interest" description="Disordered" evidence="4">
    <location>
        <begin position="647"/>
        <end position="672"/>
    </location>
</feature>
<dbReference type="InterPro" id="IPR001296">
    <property type="entry name" value="Glyco_trans_1"/>
</dbReference>
<evidence type="ECO:0000313" key="6">
    <source>
        <dbReference type="EMBL" id="HJA79403.1"/>
    </source>
</evidence>
<dbReference type="InterPro" id="IPR027417">
    <property type="entry name" value="P-loop_NTPase"/>
</dbReference>
<dbReference type="Proteomes" id="UP000823821">
    <property type="component" value="Unassembled WGS sequence"/>
</dbReference>
<dbReference type="Gene3D" id="3.40.50.300">
    <property type="entry name" value="P-loop containing nucleotide triphosphate hydrolases"/>
    <property type="match status" value="1"/>
</dbReference>
<dbReference type="Pfam" id="PF00534">
    <property type="entry name" value="Glycos_transf_1"/>
    <property type="match status" value="1"/>
</dbReference>
<dbReference type="GO" id="GO:0005886">
    <property type="term" value="C:plasma membrane"/>
    <property type="evidence" value="ECO:0007669"/>
    <property type="project" value="TreeGrafter"/>
</dbReference>
<dbReference type="PROSITE" id="PS50893">
    <property type="entry name" value="ABC_TRANSPORTER_2"/>
    <property type="match status" value="1"/>
</dbReference>
<dbReference type="InterPro" id="IPR003439">
    <property type="entry name" value="ABC_transporter-like_ATP-bd"/>
</dbReference>
<reference evidence="6" key="2">
    <citation type="submission" date="2021-04" db="EMBL/GenBank/DDBJ databases">
        <authorList>
            <person name="Gilroy R."/>
        </authorList>
    </citation>
    <scope>NUCLEOTIDE SEQUENCE</scope>
    <source>
        <strain evidence="6">5032</strain>
    </source>
</reference>
<dbReference type="SUPFAM" id="SSF52540">
    <property type="entry name" value="P-loop containing nucleoside triphosphate hydrolases"/>
    <property type="match status" value="1"/>
</dbReference>
<accession>A0A9D2HPG4</accession>
<dbReference type="PROSITE" id="PS00211">
    <property type="entry name" value="ABC_TRANSPORTER_1"/>
    <property type="match status" value="1"/>
</dbReference>
<evidence type="ECO:0000256" key="3">
    <source>
        <dbReference type="ARBA" id="ARBA00022840"/>
    </source>
</evidence>
<dbReference type="CDD" id="cd03255">
    <property type="entry name" value="ABC_MJ0796_LolCDE_FtsE"/>
    <property type="match status" value="1"/>
</dbReference>
<dbReference type="Pfam" id="PF00005">
    <property type="entry name" value="ABC_tran"/>
    <property type="match status" value="1"/>
</dbReference>
<dbReference type="CDD" id="cd03801">
    <property type="entry name" value="GT4_PimA-like"/>
    <property type="match status" value="1"/>
</dbReference>
<reference evidence="6" key="1">
    <citation type="journal article" date="2021" name="PeerJ">
        <title>Extensive microbial diversity within the chicken gut microbiome revealed by metagenomics and culture.</title>
        <authorList>
            <person name="Gilroy R."/>
            <person name="Ravi A."/>
            <person name="Getino M."/>
            <person name="Pursley I."/>
            <person name="Horton D.L."/>
            <person name="Alikhan N.F."/>
            <person name="Baker D."/>
            <person name="Gharbi K."/>
            <person name="Hall N."/>
            <person name="Watson M."/>
            <person name="Adriaenssens E.M."/>
            <person name="Foster-Nyarko E."/>
            <person name="Jarju S."/>
            <person name="Secka A."/>
            <person name="Antonio M."/>
            <person name="Oren A."/>
            <person name="Chaudhuri R.R."/>
            <person name="La Ragione R."/>
            <person name="Hildebrand F."/>
            <person name="Pallen M.J."/>
        </authorList>
    </citation>
    <scope>NUCLEOTIDE SEQUENCE</scope>
    <source>
        <strain evidence="6">5032</strain>
    </source>
</reference>
<proteinExistence type="predicted"/>
<sequence>MPPVIIAKDLYKCYAGFSPVLRGVNIEVEAGELVAIMGPSGCGKSTMLHVLGMLHAPDAGTLEILGQNVLEFNREQTAAFRRGNMGFVMQASNLFEHSTVFENVEFPLIYENVPPSERWARVIRALDLVRLSARVHYRSNRLSGGEQQRVAIARAMVNNPKILLADEPTGALDAKTSRVVMENFRTLCHSGGVAMIMVTHDPKMAEFCDSVYTLDEGILNCRRRDFSPESVTLGVNLLEGVKPVVRGALLAETFPEPSGRCLMEEAHRMHAIGLLSRIYAVRGGNLLGDAQGYALPLPVRRVGWWRLPAVVRAVQHFRRRHAPPWEALRKSLPVTPGRRLAHLWAEDCGAMMARWGEEDDIDFIYAAGAHSPATAAWIASRLLDLPFAFAVRSADMATPGKDWSVKARDAAFVACDTEDTRQRLRELLPEIPRERLVLLRDPLTLTPPDEDISLPPTGEKEPLRLLAVGTLCARKGFDVLLQACVRLKQQGLDFELRIVGSGPLARRLKWQSWRLGLRKRVIFVGQVPHENMPDLYRRADIFVAPSRVAKNGDYDGLPSALTEAMAFGCAVVASDLPGIREAVQNGESGVIVPPNAAEALGKALLALAAKPEERKRLGNGAFRRIPELLDAAASEARLKELFLAATRQGRPRGADAAPDGEASSLPDDGRQT</sequence>
<dbReference type="SMART" id="SM00382">
    <property type="entry name" value="AAA"/>
    <property type="match status" value="1"/>
</dbReference>
<dbReference type="AlphaFoldDB" id="A0A9D2HPG4"/>
<dbReference type="InterPro" id="IPR017871">
    <property type="entry name" value="ABC_transporter-like_CS"/>
</dbReference>
<dbReference type="InterPro" id="IPR017911">
    <property type="entry name" value="MacB-like_ATP-bd"/>
</dbReference>
<dbReference type="PANTHER" id="PTHR24220:SF86">
    <property type="entry name" value="ABC TRANSPORTER ABCH.1"/>
    <property type="match status" value="1"/>
</dbReference>
<keyword evidence="6" id="KW-0328">Glycosyltransferase</keyword>
<dbReference type="InterPro" id="IPR003593">
    <property type="entry name" value="AAA+_ATPase"/>
</dbReference>
<evidence type="ECO:0000259" key="5">
    <source>
        <dbReference type="PROSITE" id="PS50893"/>
    </source>
</evidence>
<keyword evidence="3" id="KW-0067">ATP-binding</keyword>
<name>A0A9D2HPG4_9BACT</name>
<evidence type="ECO:0000256" key="4">
    <source>
        <dbReference type="SAM" id="MobiDB-lite"/>
    </source>
</evidence>
<evidence type="ECO:0000256" key="2">
    <source>
        <dbReference type="ARBA" id="ARBA00022741"/>
    </source>
</evidence>
<dbReference type="InterPro" id="IPR015854">
    <property type="entry name" value="ABC_transpr_LolD-like"/>
</dbReference>
<dbReference type="GO" id="GO:0016757">
    <property type="term" value="F:glycosyltransferase activity"/>
    <property type="evidence" value="ECO:0007669"/>
    <property type="project" value="UniProtKB-KW"/>
</dbReference>
<evidence type="ECO:0000256" key="1">
    <source>
        <dbReference type="ARBA" id="ARBA00022448"/>
    </source>
</evidence>
<dbReference type="EMBL" id="DWZD01000041">
    <property type="protein sequence ID" value="HJA79403.1"/>
    <property type="molecule type" value="Genomic_DNA"/>
</dbReference>
<keyword evidence="2" id="KW-0547">Nucleotide-binding</keyword>
<organism evidence="6 7">
    <name type="scientific">Candidatus Desulfovibrio intestinavium</name>
    <dbReference type="NCBI Taxonomy" id="2838534"/>
    <lineage>
        <taxon>Bacteria</taxon>
        <taxon>Pseudomonadati</taxon>
        <taxon>Thermodesulfobacteriota</taxon>
        <taxon>Desulfovibrionia</taxon>
        <taxon>Desulfovibrionales</taxon>
        <taxon>Desulfovibrionaceae</taxon>
        <taxon>Desulfovibrio</taxon>
    </lineage>
</organism>
<dbReference type="EC" id="2.4.-.-" evidence="6"/>